<proteinExistence type="predicted"/>
<dbReference type="EMBL" id="BMKX01000001">
    <property type="protein sequence ID" value="GGJ46714.1"/>
    <property type="molecule type" value="Genomic_DNA"/>
</dbReference>
<keyword evidence="1" id="KW-0472">Membrane</keyword>
<dbReference type="Pfam" id="PF16481">
    <property type="entry name" value="DUF5058"/>
    <property type="match status" value="1"/>
</dbReference>
<dbReference type="InterPro" id="IPR032479">
    <property type="entry name" value="DUF5058"/>
</dbReference>
<dbReference type="RefSeq" id="WP_096255741.1">
    <property type="nucleotide sequence ID" value="NZ_BMKX01000001.1"/>
</dbReference>
<keyword evidence="3" id="KW-1185">Reference proteome</keyword>
<feature type="transmembrane region" description="Helical" evidence="1">
    <location>
        <begin position="245"/>
        <end position="262"/>
    </location>
</feature>
<evidence type="ECO:0000313" key="2">
    <source>
        <dbReference type="EMBL" id="GGJ46714.1"/>
    </source>
</evidence>
<evidence type="ECO:0000313" key="3">
    <source>
        <dbReference type="Proteomes" id="UP000606115"/>
    </source>
</evidence>
<evidence type="ECO:0000256" key="1">
    <source>
        <dbReference type="SAM" id="Phobius"/>
    </source>
</evidence>
<accession>A0ABQ2D6F0</accession>
<comment type="caution">
    <text evidence="2">The sequence shown here is derived from an EMBL/GenBank/DDBJ whole genome shotgun (WGS) entry which is preliminary data.</text>
</comment>
<feature type="transmembrane region" description="Helical" evidence="1">
    <location>
        <begin position="41"/>
        <end position="61"/>
    </location>
</feature>
<feature type="transmembrane region" description="Helical" evidence="1">
    <location>
        <begin position="214"/>
        <end position="233"/>
    </location>
</feature>
<protein>
    <submittedName>
        <fullName evidence="2">DUF5058 domain-containing protein</fullName>
    </submittedName>
</protein>
<keyword evidence="1" id="KW-1133">Transmembrane helix</keyword>
<reference evidence="3" key="1">
    <citation type="journal article" date="2019" name="Int. J. Syst. Evol. Microbiol.">
        <title>The Global Catalogue of Microorganisms (GCM) 10K type strain sequencing project: providing services to taxonomists for standard genome sequencing and annotation.</title>
        <authorList>
            <consortium name="The Broad Institute Genomics Platform"/>
            <consortium name="The Broad Institute Genome Sequencing Center for Infectious Disease"/>
            <person name="Wu L."/>
            <person name="Ma J."/>
        </authorList>
    </citation>
    <scope>NUCLEOTIDE SEQUENCE [LARGE SCALE GENOMIC DNA]</scope>
    <source>
        <strain evidence="3">CGMCC 1.3685</strain>
    </source>
</reference>
<name>A0ABQ2D6F0_9MICC</name>
<dbReference type="Proteomes" id="UP000606115">
    <property type="component" value="Unassembled WGS sequence"/>
</dbReference>
<organism evidence="2 3">
    <name type="scientific">Glutamicibacter ardleyensis</name>
    <dbReference type="NCBI Taxonomy" id="225894"/>
    <lineage>
        <taxon>Bacteria</taxon>
        <taxon>Bacillati</taxon>
        <taxon>Actinomycetota</taxon>
        <taxon>Actinomycetes</taxon>
        <taxon>Micrococcales</taxon>
        <taxon>Micrococcaceae</taxon>
        <taxon>Glutamicibacter</taxon>
    </lineage>
</organism>
<feature type="transmembrane region" description="Helical" evidence="1">
    <location>
        <begin position="82"/>
        <end position="107"/>
    </location>
</feature>
<dbReference type="GeneID" id="303302582"/>
<feature type="transmembrane region" description="Helical" evidence="1">
    <location>
        <begin position="187"/>
        <end position="208"/>
    </location>
</feature>
<gene>
    <name evidence="2" type="ORF">GCM10007173_01640</name>
</gene>
<feature type="transmembrane region" description="Helical" evidence="1">
    <location>
        <begin position="149"/>
        <end position="175"/>
    </location>
</feature>
<keyword evidence="1" id="KW-0812">Transmembrane</keyword>
<sequence length="265" mass="27539">MRITSVHLLTYFQEPTVQPQLILAAGDPSSTDIWAIANTPFLWFCALGVFAVIFIQTILYARAAKVAAPHVNMPARELKESFRAGAVASIGPSLAVVFVAIALLALFGTPAVLVRIGLIGSVSAETGSANIAAVSMGATLGGADYTQQVFAVALVAMSLSGAMWMLSTLILTPIMKKGGKSLAKRNPAVMALIPTAALLGAFSALTIAELPKSSIHMILVAVSAAAMGLCLLLAKVLHAKWLKEWALGISIAIAITAGYFLHTAA</sequence>